<dbReference type="Proteomes" id="UP001515683">
    <property type="component" value="Unassembled WGS sequence"/>
</dbReference>
<organism evidence="1 2">
    <name type="scientific">Candidatus Pantoea multigeneris</name>
    <dbReference type="NCBI Taxonomy" id="2608357"/>
    <lineage>
        <taxon>Bacteria</taxon>
        <taxon>Pseudomonadati</taxon>
        <taxon>Pseudomonadota</taxon>
        <taxon>Gammaproteobacteria</taxon>
        <taxon>Enterobacterales</taxon>
        <taxon>Erwiniaceae</taxon>
        <taxon>Pantoea</taxon>
    </lineage>
</organism>
<gene>
    <name evidence="1" type="ORF">F3J40_20845</name>
</gene>
<name>A0ABX0RF82_9GAMM</name>
<keyword evidence="2" id="KW-1185">Reference proteome</keyword>
<dbReference type="RefSeq" id="WP_167017745.1">
    <property type="nucleotide sequence ID" value="NZ_VWXF01000011.1"/>
</dbReference>
<keyword evidence="1" id="KW-0808">Transferase</keyword>
<reference evidence="1 2" key="1">
    <citation type="journal article" date="2019" name="bioRxiv">
        <title>Bacteria contribute to plant secondary compound degradation in a generalist herbivore system.</title>
        <authorList>
            <person name="Francoeur C.B."/>
            <person name="Khadempour L."/>
            <person name="Moreira-Soto R.D."/>
            <person name="Gotting K."/>
            <person name="Book A.J."/>
            <person name="Pinto-Tomas A.A."/>
            <person name="Keefover-Ring K."/>
            <person name="Currie C.R."/>
        </authorList>
    </citation>
    <scope>NUCLEOTIDE SEQUENCE [LARGE SCALE GENOMIC DNA]</scope>
    <source>
        <strain evidence="1">Acro-835</strain>
    </source>
</reference>
<dbReference type="EMBL" id="VWXF01000011">
    <property type="protein sequence ID" value="NIF24020.1"/>
    <property type="molecule type" value="Genomic_DNA"/>
</dbReference>
<dbReference type="Gene3D" id="3.10.450.620">
    <property type="entry name" value="JHP933, nucleotidyltransferase-like core domain"/>
    <property type="match status" value="1"/>
</dbReference>
<protein>
    <submittedName>
        <fullName evidence="1">Nucleotidyl transferase AbiEii/AbiGii toxin family protein</fullName>
    </submittedName>
</protein>
<dbReference type="GO" id="GO:0016740">
    <property type="term" value="F:transferase activity"/>
    <property type="evidence" value="ECO:0007669"/>
    <property type="project" value="UniProtKB-KW"/>
</dbReference>
<evidence type="ECO:0000313" key="1">
    <source>
        <dbReference type="EMBL" id="NIF24020.1"/>
    </source>
</evidence>
<dbReference type="Pfam" id="PF08843">
    <property type="entry name" value="AbiEii"/>
    <property type="match status" value="1"/>
</dbReference>
<comment type="caution">
    <text evidence="1">The sequence shown here is derived from an EMBL/GenBank/DDBJ whole genome shotgun (WGS) entry which is preliminary data.</text>
</comment>
<sequence>MNLHENPELFRELISVTANAFNIPEIYVEKDYWVTRVLLKLSQSEYRENFVFKGGTALSKAFRIIHRFSEDVDLAFHYDGSLSANQVRNRIRAAEKAITQGLEKTNNPQSSAGSKFRKHYYQYPHELSGDFGHASAEILLEINSFTTPEPFALMPVNTLIADFILTTTKQDLLVIYGLTAFSVNVLDIRRTIAEKILGLVRASYDEDISTLSAKIRHIYDLVMIRRQAEYHVFFSSDELHDLLNIVRASDRDLFQQEATWLDCPLANCRLFSAPEETWRRIEGTFRSGFAELVYDKSLPDTAEVTGLLRDVHGVLLRLDS</sequence>
<proteinExistence type="predicted"/>
<evidence type="ECO:0000313" key="2">
    <source>
        <dbReference type="Proteomes" id="UP001515683"/>
    </source>
</evidence>
<accession>A0ABX0RF82</accession>
<dbReference type="InterPro" id="IPR014942">
    <property type="entry name" value="AbiEii"/>
</dbReference>